<dbReference type="GO" id="GO:0000462">
    <property type="term" value="P:maturation of SSU-rRNA from tricistronic rRNA transcript (SSU-rRNA, 5.8S rRNA, LSU-rRNA)"/>
    <property type="evidence" value="ECO:0007669"/>
    <property type="project" value="TreeGrafter"/>
</dbReference>
<comment type="caution">
    <text evidence="2">The sequence shown here is derived from an EMBL/GenBank/DDBJ whole genome shotgun (WGS) entry which is preliminary data.</text>
</comment>
<feature type="compositionally biased region" description="Basic and acidic residues" evidence="1">
    <location>
        <begin position="176"/>
        <end position="185"/>
    </location>
</feature>
<dbReference type="EMBL" id="BQKI01000095">
    <property type="protein sequence ID" value="GJN38166.1"/>
    <property type="molecule type" value="Genomic_DNA"/>
</dbReference>
<feature type="region of interest" description="Disordered" evidence="1">
    <location>
        <begin position="110"/>
        <end position="150"/>
    </location>
</feature>
<dbReference type="Proteomes" id="UP001054889">
    <property type="component" value="Unassembled WGS sequence"/>
</dbReference>
<dbReference type="PANTHER" id="PTHR28096">
    <property type="entry name" value="PROTEIN FAF1"/>
    <property type="match status" value="1"/>
</dbReference>
<dbReference type="Pfam" id="PF15375">
    <property type="entry name" value="FSAF1"/>
    <property type="match status" value="1"/>
</dbReference>
<evidence type="ECO:0000256" key="1">
    <source>
        <dbReference type="SAM" id="MobiDB-lite"/>
    </source>
</evidence>
<reference evidence="2" key="2">
    <citation type="submission" date="2021-12" db="EMBL/GenBank/DDBJ databases">
        <title>Resequencing data analysis of finger millet.</title>
        <authorList>
            <person name="Hatakeyama M."/>
            <person name="Aluri S."/>
            <person name="Balachadran M.T."/>
            <person name="Sivarajan S.R."/>
            <person name="Poveda L."/>
            <person name="Shimizu-Inatsugi R."/>
            <person name="Schlapbach R."/>
            <person name="Sreeman S.M."/>
            <person name="Shimizu K.K."/>
        </authorList>
    </citation>
    <scope>NUCLEOTIDE SEQUENCE</scope>
</reference>
<dbReference type="InterPro" id="IPR027973">
    <property type="entry name" value="FSAF1-like"/>
</dbReference>
<feature type="region of interest" description="Disordered" evidence="1">
    <location>
        <begin position="167"/>
        <end position="214"/>
    </location>
</feature>
<accession>A0AAV5FTU8</accession>
<sequence length="233" mass="25769">MVKGRPKPTRANAPAEVVFDPSSAASRKPRRPGAPSANSEWHSFMGSSLSDMYRKPVVEKSADTSDEEPDIDIGKLLKDVELFGASTYKDRKKIENRRVVELGGKAVKKHRTPLSVAKPALKNQKKREVKKMEEQRTSNSKPQKTRPEDRVLRATEGHFKNGILNVKHLMGPSKPSNRDAPEPMMRKGGKKGKGKQKGDAAGRAAHGTRPTVAPCHDGIVRCRLRCPEPELRA</sequence>
<dbReference type="GO" id="GO:0005730">
    <property type="term" value="C:nucleolus"/>
    <property type="evidence" value="ECO:0007669"/>
    <property type="project" value="TreeGrafter"/>
</dbReference>
<proteinExistence type="predicted"/>
<reference evidence="2" key="1">
    <citation type="journal article" date="2018" name="DNA Res.">
        <title>Multiple hybrid de novo genome assembly of finger millet, an orphan allotetraploid crop.</title>
        <authorList>
            <person name="Hatakeyama M."/>
            <person name="Aluri S."/>
            <person name="Balachadran M.T."/>
            <person name="Sivarajan S.R."/>
            <person name="Patrignani A."/>
            <person name="Gruter S."/>
            <person name="Poveda L."/>
            <person name="Shimizu-Inatsugi R."/>
            <person name="Baeten J."/>
            <person name="Francoijs K.J."/>
            <person name="Nataraja K.N."/>
            <person name="Reddy Y.A.N."/>
            <person name="Phadnis S."/>
            <person name="Ravikumar R.L."/>
            <person name="Schlapbach R."/>
            <person name="Sreeman S.M."/>
            <person name="Shimizu K.K."/>
        </authorList>
    </citation>
    <scope>NUCLEOTIDE SEQUENCE</scope>
</reference>
<evidence type="ECO:0000313" key="2">
    <source>
        <dbReference type="EMBL" id="GJN38166.1"/>
    </source>
</evidence>
<name>A0AAV5FTU8_ELECO</name>
<dbReference type="PANTHER" id="PTHR28096:SF1">
    <property type="entry name" value="PROTEIN FAF1"/>
    <property type="match status" value="1"/>
</dbReference>
<keyword evidence="3" id="KW-1185">Reference proteome</keyword>
<organism evidence="2 3">
    <name type="scientific">Eleusine coracana subsp. coracana</name>
    <dbReference type="NCBI Taxonomy" id="191504"/>
    <lineage>
        <taxon>Eukaryota</taxon>
        <taxon>Viridiplantae</taxon>
        <taxon>Streptophyta</taxon>
        <taxon>Embryophyta</taxon>
        <taxon>Tracheophyta</taxon>
        <taxon>Spermatophyta</taxon>
        <taxon>Magnoliopsida</taxon>
        <taxon>Liliopsida</taxon>
        <taxon>Poales</taxon>
        <taxon>Poaceae</taxon>
        <taxon>PACMAD clade</taxon>
        <taxon>Chloridoideae</taxon>
        <taxon>Cynodonteae</taxon>
        <taxon>Eleusininae</taxon>
        <taxon>Eleusine</taxon>
    </lineage>
</organism>
<feature type="compositionally biased region" description="Basic and acidic residues" evidence="1">
    <location>
        <begin position="52"/>
        <end position="63"/>
    </location>
</feature>
<gene>
    <name evidence="2" type="primary">gb27182</name>
    <name evidence="2" type="ORF">PR202_gb27182</name>
</gene>
<protein>
    <submittedName>
        <fullName evidence="2">Uncharacterized protein</fullName>
    </submittedName>
</protein>
<feature type="compositionally biased region" description="Polar residues" evidence="1">
    <location>
        <begin position="36"/>
        <end position="50"/>
    </location>
</feature>
<feature type="region of interest" description="Disordered" evidence="1">
    <location>
        <begin position="1"/>
        <end position="69"/>
    </location>
</feature>
<evidence type="ECO:0000313" key="3">
    <source>
        <dbReference type="Proteomes" id="UP001054889"/>
    </source>
</evidence>
<dbReference type="AlphaFoldDB" id="A0AAV5FTU8"/>
<dbReference type="InterPro" id="IPR053030">
    <property type="entry name" value="Ribosomal_biogenesis_FAF1-like"/>
</dbReference>